<evidence type="ECO:0000256" key="7">
    <source>
        <dbReference type="ARBA" id="ARBA00023237"/>
    </source>
</evidence>
<dbReference type="Gene3D" id="2.60.40.1120">
    <property type="entry name" value="Carboxypeptidase-like, regulatory domain"/>
    <property type="match status" value="1"/>
</dbReference>
<evidence type="ECO:0000256" key="4">
    <source>
        <dbReference type="ARBA" id="ARBA00022692"/>
    </source>
</evidence>
<evidence type="ECO:0000256" key="1">
    <source>
        <dbReference type="ARBA" id="ARBA00004571"/>
    </source>
</evidence>
<evidence type="ECO:0000256" key="5">
    <source>
        <dbReference type="ARBA" id="ARBA00022729"/>
    </source>
</evidence>
<keyword evidence="2" id="KW-0813">Transport</keyword>
<dbReference type="Pfam" id="PF13715">
    <property type="entry name" value="CarbopepD_reg_2"/>
    <property type="match status" value="1"/>
</dbReference>
<keyword evidence="3" id="KW-1134">Transmembrane beta strand</keyword>
<evidence type="ECO:0000256" key="3">
    <source>
        <dbReference type="ARBA" id="ARBA00022452"/>
    </source>
</evidence>
<protein>
    <submittedName>
        <fullName evidence="9">TonB-dependent receptor</fullName>
    </submittedName>
</protein>
<dbReference type="InterPro" id="IPR039426">
    <property type="entry name" value="TonB-dep_rcpt-like"/>
</dbReference>
<keyword evidence="9" id="KW-0675">Receptor</keyword>
<feature type="domain" description="TonB-dependent receptor plug" evidence="8">
    <location>
        <begin position="134"/>
        <end position="218"/>
    </location>
</feature>
<keyword evidence="6" id="KW-0472">Membrane</keyword>
<evidence type="ECO:0000256" key="2">
    <source>
        <dbReference type="ARBA" id="ARBA00022448"/>
    </source>
</evidence>
<keyword evidence="5" id="KW-0732">Signal</keyword>
<sequence>MFNKKPESLSKNGSEAGKKSDRYTISGYVREAGSGEPLIGVTVYAPERKAGIVTNNYGFYSLTLPPDSFLLQFSYVGYQPVSRQIFLNRELNLNIDLQPAAELQEVVVTADRELRSTQTTQTSKMQIPVEQVKDIPALLGEKDVLKVVQLMPGVQKGIEGSVGLHVRGGGPDQNLIILDDATVYNSNHLFGLFSLFNGDALKSIDVTKGGFPARYGGRLSSVLEMNLKEGNKEKIHGEGGIGLIATRLLLEGPIKKEKSSFLISARRTYLDALLYGFMPEDMKVGYYFFDSNIKFNYDFGRKDKVYVSGYFGRDKFYIDLLDAEMEQSSRLQWGNATGTVRWNHLFHDRLFANTSLIYSQYRFAVADKASSSYLNYNLDYFSGIQDVSLKSDFDFYPSPAHYIKFGGITTFHYFTPNAVRAFDLNSNYSLRTTQRLYSLESALYAEDFFSPLPKLLVNAGIRLSHFLTSERSYFNPEPRLSAAYRLRENTALKTSFAAMNQYVHLLSSTGTGLPIDLWVPATPRVKPQRANQVALGIAQDLFQKKAVLEIEGYYKKMKRIIAYNDNATFIAIDDPATAQDERDWEENVTSGQGWSYGVEFLLQKKTGRFTGWIGYTLSRIQHQFDSINGGRRFDARYDRRYDFSIIASYDISPTIKLSANWVYGTGNAITLPSSEYYLPTHSPFDGGMFPANLVSEFGERNNFRMPAYHRLDIGMQFRKKLSWGERTWELSVYNFYNRKNPYYYYLSSTEDRRVLRQVSFFPFIPSVNYSFKF</sequence>
<keyword evidence="7" id="KW-0998">Cell outer membrane</keyword>
<dbReference type="InterPro" id="IPR037066">
    <property type="entry name" value="Plug_dom_sf"/>
</dbReference>
<dbReference type="Gene3D" id="2.170.130.10">
    <property type="entry name" value="TonB-dependent receptor, plug domain"/>
    <property type="match status" value="1"/>
</dbReference>
<dbReference type="InterPro" id="IPR008969">
    <property type="entry name" value="CarboxyPept-like_regulatory"/>
</dbReference>
<dbReference type="PANTHER" id="PTHR30069:SF29">
    <property type="entry name" value="HEMOGLOBIN AND HEMOGLOBIN-HAPTOGLOBIN-BINDING PROTEIN 1-RELATED"/>
    <property type="match status" value="1"/>
</dbReference>
<dbReference type="SUPFAM" id="SSF49464">
    <property type="entry name" value="Carboxypeptidase regulatory domain-like"/>
    <property type="match status" value="1"/>
</dbReference>
<name>A0A5N1IPV8_9BACT</name>
<evidence type="ECO:0000256" key="6">
    <source>
        <dbReference type="ARBA" id="ARBA00023136"/>
    </source>
</evidence>
<dbReference type="GO" id="GO:0044718">
    <property type="term" value="P:siderophore transmembrane transport"/>
    <property type="evidence" value="ECO:0007669"/>
    <property type="project" value="TreeGrafter"/>
</dbReference>
<keyword evidence="10" id="KW-1185">Reference proteome</keyword>
<evidence type="ECO:0000259" key="8">
    <source>
        <dbReference type="Pfam" id="PF07715"/>
    </source>
</evidence>
<dbReference type="PANTHER" id="PTHR30069">
    <property type="entry name" value="TONB-DEPENDENT OUTER MEMBRANE RECEPTOR"/>
    <property type="match status" value="1"/>
</dbReference>
<reference evidence="9 10" key="1">
    <citation type="submission" date="2019-09" db="EMBL/GenBank/DDBJ databases">
        <title>Genome sequence of Adhaeribacter sp. M2.</title>
        <authorList>
            <person name="Srinivasan S."/>
        </authorList>
    </citation>
    <scope>NUCLEOTIDE SEQUENCE [LARGE SCALE GENOMIC DNA]</scope>
    <source>
        <strain evidence="9 10">M2</strain>
    </source>
</reference>
<dbReference type="InterPro" id="IPR012910">
    <property type="entry name" value="Plug_dom"/>
</dbReference>
<dbReference type="Gene3D" id="2.40.170.20">
    <property type="entry name" value="TonB-dependent receptor, beta-barrel domain"/>
    <property type="match status" value="1"/>
</dbReference>
<accession>A0A5N1IPV8</accession>
<comment type="subcellular location">
    <subcellularLocation>
        <location evidence="1">Cell outer membrane</location>
        <topology evidence="1">Multi-pass membrane protein</topology>
    </subcellularLocation>
</comment>
<organism evidence="9 10">
    <name type="scientific">Adhaeribacter soli</name>
    <dbReference type="NCBI Taxonomy" id="2607655"/>
    <lineage>
        <taxon>Bacteria</taxon>
        <taxon>Pseudomonadati</taxon>
        <taxon>Bacteroidota</taxon>
        <taxon>Cytophagia</taxon>
        <taxon>Cytophagales</taxon>
        <taxon>Hymenobacteraceae</taxon>
        <taxon>Adhaeribacter</taxon>
    </lineage>
</organism>
<dbReference type="AlphaFoldDB" id="A0A5N1IPV8"/>
<dbReference type="EMBL" id="VTWT01000007">
    <property type="protein sequence ID" value="KAA9332001.1"/>
    <property type="molecule type" value="Genomic_DNA"/>
</dbReference>
<dbReference type="GO" id="GO:0009279">
    <property type="term" value="C:cell outer membrane"/>
    <property type="evidence" value="ECO:0007669"/>
    <property type="project" value="UniProtKB-SubCell"/>
</dbReference>
<dbReference type="Proteomes" id="UP000326570">
    <property type="component" value="Unassembled WGS sequence"/>
</dbReference>
<evidence type="ECO:0000313" key="10">
    <source>
        <dbReference type="Proteomes" id="UP000326570"/>
    </source>
</evidence>
<gene>
    <name evidence="9" type="ORF">F0P94_12995</name>
</gene>
<dbReference type="SUPFAM" id="SSF56935">
    <property type="entry name" value="Porins"/>
    <property type="match status" value="1"/>
</dbReference>
<keyword evidence="4" id="KW-0812">Transmembrane</keyword>
<dbReference type="InterPro" id="IPR036942">
    <property type="entry name" value="Beta-barrel_TonB_sf"/>
</dbReference>
<evidence type="ECO:0000313" key="9">
    <source>
        <dbReference type="EMBL" id="KAA9332001.1"/>
    </source>
</evidence>
<dbReference type="GO" id="GO:0015344">
    <property type="term" value="F:siderophore uptake transmembrane transporter activity"/>
    <property type="evidence" value="ECO:0007669"/>
    <property type="project" value="TreeGrafter"/>
</dbReference>
<dbReference type="Pfam" id="PF07715">
    <property type="entry name" value="Plug"/>
    <property type="match status" value="1"/>
</dbReference>
<proteinExistence type="predicted"/>
<comment type="caution">
    <text evidence="9">The sequence shown here is derived from an EMBL/GenBank/DDBJ whole genome shotgun (WGS) entry which is preliminary data.</text>
</comment>